<dbReference type="AlphaFoldDB" id="A0A7C9HTT7"/>
<evidence type="ECO:0000313" key="2">
    <source>
        <dbReference type="EMBL" id="MVN88849.1"/>
    </source>
</evidence>
<feature type="signal peptide" evidence="1">
    <location>
        <begin position="1"/>
        <end position="21"/>
    </location>
</feature>
<comment type="caution">
    <text evidence="2">The sequence shown here is derived from an EMBL/GenBank/DDBJ whole genome shotgun (WGS) entry which is preliminary data.</text>
</comment>
<name>A0A7C9HTT7_9DEIO</name>
<protein>
    <recommendedName>
        <fullName evidence="4">DUF1795 domain-containing protein</fullName>
    </recommendedName>
</protein>
<organism evidence="2 3">
    <name type="scientific">Deinococcus arboris</name>
    <dbReference type="NCBI Taxonomy" id="2682977"/>
    <lineage>
        <taxon>Bacteria</taxon>
        <taxon>Thermotogati</taxon>
        <taxon>Deinococcota</taxon>
        <taxon>Deinococci</taxon>
        <taxon>Deinococcales</taxon>
        <taxon>Deinococcaceae</taxon>
        <taxon>Deinococcus</taxon>
    </lineage>
</organism>
<evidence type="ECO:0000256" key="1">
    <source>
        <dbReference type="SAM" id="SignalP"/>
    </source>
</evidence>
<proteinExistence type="predicted"/>
<dbReference type="Proteomes" id="UP000483286">
    <property type="component" value="Unassembled WGS sequence"/>
</dbReference>
<accession>A0A7C9HTT7</accession>
<reference evidence="2 3" key="1">
    <citation type="submission" date="2019-12" db="EMBL/GenBank/DDBJ databases">
        <title>Deinococcus sp. HMF7620 Genome sequencing and assembly.</title>
        <authorList>
            <person name="Kang H."/>
            <person name="Kim H."/>
            <person name="Joh K."/>
        </authorList>
    </citation>
    <scope>NUCLEOTIDE SEQUENCE [LARGE SCALE GENOMIC DNA]</scope>
    <source>
        <strain evidence="2 3">HMF7620</strain>
    </source>
</reference>
<keyword evidence="3" id="KW-1185">Reference proteome</keyword>
<dbReference type="RefSeq" id="WP_157461026.1">
    <property type="nucleotide sequence ID" value="NZ_WQLB01000036.1"/>
</dbReference>
<sequence length="151" mass="16435">MPRPLLPVCLAALTLPWTSGALIVPMPGWTPVGGDANYWTDASGNCLMREERHGQAFPRFGTPEEARAFALKLQGSLGRNVRNVVTQPVDRAGIWSVLAAYDFQEGGVNYRVSQLYLSDSGLLRTVTGSSAAQDAGTCVNEMRDFIRYLAD</sequence>
<dbReference type="EMBL" id="WQLB01000036">
    <property type="protein sequence ID" value="MVN88849.1"/>
    <property type="molecule type" value="Genomic_DNA"/>
</dbReference>
<evidence type="ECO:0000313" key="3">
    <source>
        <dbReference type="Proteomes" id="UP000483286"/>
    </source>
</evidence>
<feature type="chain" id="PRO_5028887552" description="DUF1795 domain-containing protein" evidence="1">
    <location>
        <begin position="22"/>
        <end position="151"/>
    </location>
</feature>
<gene>
    <name evidence="2" type="ORF">GO986_19085</name>
</gene>
<evidence type="ECO:0008006" key="4">
    <source>
        <dbReference type="Google" id="ProtNLM"/>
    </source>
</evidence>
<keyword evidence="1" id="KW-0732">Signal</keyword>